<evidence type="ECO:0000313" key="5">
    <source>
        <dbReference type="EMBL" id="CAL4769512.1"/>
    </source>
</evidence>
<dbReference type="AlphaFoldDB" id="A0A9P1BZ86"/>
<proteinExistence type="predicted"/>
<dbReference type="OrthoDB" id="422853at2759"/>
<feature type="coiled-coil region" evidence="1">
    <location>
        <begin position="142"/>
        <end position="206"/>
    </location>
</feature>
<evidence type="ECO:0000256" key="2">
    <source>
        <dbReference type="SAM" id="MobiDB-lite"/>
    </source>
</evidence>
<evidence type="ECO:0000313" key="6">
    <source>
        <dbReference type="Proteomes" id="UP001152797"/>
    </source>
</evidence>
<keyword evidence="6" id="KW-1185">Reference proteome</keyword>
<evidence type="ECO:0000313" key="4">
    <source>
        <dbReference type="EMBL" id="CAL1135575.1"/>
    </source>
</evidence>
<organism evidence="3">
    <name type="scientific">Cladocopium goreaui</name>
    <dbReference type="NCBI Taxonomy" id="2562237"/>
    <lineage>
        <taxon>Eukaryota</taxon>
        <taxon>Sar</taxon>
        <taxon>Alveolata</taxon>
        <taxon>Dinophyceae</taxon>
        <taxon>Suessiales</taxon>
        <taxon>Symbiodiniaceae</taxon>
        <taxon>Cladocopium</taxon>
    </lineage>
</organism>
<dbReference type="Proteomes" id="UP001152797">
    <property type="component" value="Unassembled WGS sequence"/>
</dbReference>
<reference evidence="3" key="1">
    <citation type="submission" date="2022-10" db="EMBL/GenBank/DDBJ databases">
        <authorList>
            <person name="Chen Y."/>
            <person name="Dougan E. K."/>
            <person name="Chan C."/>
            <person name="Rhodes N."/>
            <person name="Thang M."/>
        </authorList>
    </citation>
    <scope>NUCLEOTIDE SEQUENCE</scope>
</reference>
<comment type="caution">
    <text evidence="3">The sequence shown here is derived from an EMBL/GenBank/DDBJ whole genome shotgun (WGS) entry which is preliminary data.</text>
</comment>
<dbReference type="EMBL" id="CAMXCT030000692">
    <property type="protein sequence ID" value="CAL4769512.1"/>
    <property type="molecule type" value="Genomic_DNA"/>
</dbReference>
<sequence>MHESHERGLEDGGFAATQMLDLNPVQARQELSHLRAGLADSQARHKDTALLLERLSGQNATLRSHLRDAESAQAQGFKESPMNREGLRNISNTFHDHDAFRTSRAQKPPLPSDFQTPRRTASSTPSSAGRKVTVGMAGATEIHALRHRVWELERNLENEKRRNALLKRHLDQSSCSENKNCKVKEITAERKLLADAETEAKALAQASSLMFLEEVRRHAPARELAAQASLAGQLQQELCQEIEAVRLLHREEMRLANSEQALQRRATKLQEELVLSQAASASCQSSLQAAQTATGEHEAFSALLRSECRQAEASLQHSREEEQIRRSCLQPKSCLQIQSRACPVLACRSRTTSSVLKEQAEYLMAHATFSADRARWQAHFERSMAEAAQNYHAEVLAVRSNLLESEEEASKASRTLAEQLAHLKNEVEPVKTKLEEVSAENSMLIREGHRLQEQLVESLMEASRGGDRLLASWERCNSASQEIACLKQEVAQAREDLAEVSEALAEEQAQASDLRCRMRESGLMPPLVGAGPMPALTQTIPEICAADGCWSQPQAFADGAAMLSASTSDRPPRRPDGNVKEEKAVCVTGMQ</sequence>
<dbReference type="EMBL" id="CAMXCT010000692">
    <property type="protein sequence ID" value="CAI3982200.1"/>
    <property type="molecule type" value="Genomic_DNA"/>
</dbReference>
<keyword evidence="1" id="KW-0175">Coiled coil</keyword>
<feature type="coiled-coil region" evidence="1">
    <location>
        <begin position="406"/>
        <end position="517"/>
    </location>
</feature>
<evidence type="ECO:0000256" key="1">
    <source>
        <dbReference type="SAM" id="Coils"/>
    </source>
</evidence>
<feature type="compositionally biased region" description="Low complexity" evidence="2">
    <location>
        <begin position="117"/>
        <end position="128"/>
    </location>
</feature>
<protein>
    <submittedName>
        <fullName evidence="5">Steroid 5-alpha reductase C-terminal domain-containing protein</fullName>
    </submittedName>
</protein>
<name>A0A9P1BZ86_9DINO</name>
<accession>A0A9P1BZ86</accession>
<feature type="region of interest" description="Disordered" evidence="2">
    <location>
        <begin position="101"/>
        <end position="133"/>
    </location>
</feature>
<reference evidence="4" key="2">
    <citation type="submission" date="2024-04" db="EMBL/GenBank/DDBJ databases">
        <authorList>
            <person name="Chen Y."/>
            <person name="Shah S."/>
            <person name="Dougan E. K."/>
            <person name="Thang M."/>
            <person name="Chan C."/>
        </authorList>
    </citation>
    <scope>NUCLEOTIDE SEQUENCE [LARGE SCALE GENOMIC DNA]</scope>
</reference>
<evidence type="ECO:0000313" key="3">
    <source>
        <dbReference type="EMBL" id="CAI3982200.1"/>
    </source>
</evidence>
<gene>
    <name evidence="3" type="ORF">C1SCF055_LOCUS9923</name>
</gene>
<dbReference type="EMBL" id="CAMXCT020000692">
    <property type="protein sequence ID" value="CAL1135575.1"/>
    <property type="molecule type" value="Genomic_DNA"/>
</dbReference>